<dbReference type="EC" id="2.7.11.1" evidence="4"/>
<dbReference type="GO" id="GO:0004674">
    <property type="term" value="F:protein serine/threonine kinase activity"/>
    <property type="evidence" value="ECO:0007669"/>
    <property type="project" value="UniProtKB-KW"/>
</dbReference>
<evidence type="ECO:0000256" key="4">
    <source>
        <dbReference type="ARBA" id="ARBA00012513"/>
    </source>
</evidence>
<dbReference type="InterPro" id="IPR000687">
    <property type="entry name" value="RIO_kinase"/>
</dbReference>
<feature type="binding site" evidence="21">
    <location>
        <position position="277"/>
    </location>
    <ligand>
        <name>ATP</name>
        <dbReference type="ChEBI" id="CHEBI:30616"/>
    </ligand>
</feature>
<evidence type="ECO:0000256" key="19">
    <source>
        <dbReference type="ARBA" id="ARBA00068838"/>
    </source>
</evidence>
<keyword evidence="7" id="KW-0690">Ribosome biogenesis</keyword>
<keyword evidence="12 25" id="KW-0418">Kinase</keyword>
<protein>
    <recommendedName>
        <fullName evidence="5">Serine/threonine-protein kinase RIO1</fullName>
        <ecNumber evidence="4">2.7.11.1</ecNumber>
    </recommendedName>
    <alternativeName>
        <fullName evidence="19">Serine/threonine-protein kinase rio1</fullName>
    </alternativeName>
</protein>
<feature type="binding site" evidence="22">
    <location>
        <position position="339"/>
    </location>
    <ligand>
        <name>Mg(2+)</name>
        <dbReference type="ChEBI" id="CHEBI:18420"/>
    </ligand>
</feature>
<dbReference type="Gene3D" id="1.10.510.10">
    <property type="entry name" value="Transferase(Phosphotransferase) domain 1"/>
    <property type="match status" value="1"/>
</dbReference>
<dbReference type="InterPro" id="IPR018934">
    <property type="entry name" value="RIO_dom"/>
</dbReference>
<proteinExistence type="inferred from homology"/>
<keyword evidence="9" id="KW-0808">Transferase</keyword>
<keyword evidence="26" id="KW-1185">Reference proteome</keyword>
<name>A0A1R1PS36_ZANCU</name>
<organism evidence="25 26">
    <name type="scientific">Zancudomyces culisetae</name>
    <name type="common">Gut fungus</name>
    <name type="synonym">Smittium culisetae</name>
    <dbReference type="NCBI Taxonomy" id="1213189"/>
    <lineage>
        <taxon>Eukaryota</taxon>
        <taxon>Fungi</taxon>
        <taxon>Fungi incertae sedis</taxon>
        <taxon>Zoopagomycota</taxon>
        <taxon>Kickxellomycotina</taxon>
        <taxon>Harpellomycetes</taxon>
        <taxon>Harpellales</taxon>
        <taxon>Legeriomycetaceae</taxon>
        <taxon>Zancudomyces</taxon>
    </lineage>
</organism>
<keyword evidence="6" id="KW-0963">Cytoplasm</keyword>
<evidence type="ECO:0000256" key="7">
    <source>
        <dbReference type="ARBA" id="ARBA00022517"/>
    </source>
</evidence>
<dbReference type="InterPro" id="IPR018935">
    <property type="entry name" value="RIO_kinase_CS"/>
</dbReference>
<evidence type="ECO:0000256" key="14">
    <source>
        <dbReference type="ARBA" id="ARBA00022840"/>
    </source>
</evidence>
<dbReference type="EMBL" id="LSSK01000327">
    <property type="protein sequence ID" value="OMH83703.1"/>
    <property type="molecule type" value="Genomic_DNA"/>
</dbReference>
<evidence type="ECO:0000256" key="12">
    <source>
        <dbReference type="ARBA" id="ARBA00022777"/>
    </source>
</evidence>
<evidence type="ECO:0000256" key="18">
    <source>
        <dbReference type="ARBA" id="ARBA00049360"/>
    </source>
</evidence>
<evidence type="ECO:0000313" key="26">
    <source>
        <dbReference type="Proteomes" id="UP000188320"/>
    </source>
</evidence>
<accession>A0A1R1PS36</accession>
<evidence type="ECO:0000256" key="8">
    <source>
        <dbReference type="ARBA" id="ARBA00022527"/>
    </source>
</evidence>
<dbReference type="Proteomes" id="UP000188320">
    <property type="component" value="Unassembled WGS sequence"/>
</dbReference>
<evidence type="ECO:0000259" key="24">
    <source>
        <dbReference type="SMART" id="SM00090"/>
    </source>
</evidence>
<dbReference type="FunFam" id="1.10.510.10:FF:000232">
    <property type="entry name" value="Serine/threonine-protein kinase RIO1"/>
    <property type="match status" value="1"/>
</dbReference>
<dbReference type="AlphaFoldDB" id="A0A1R1PS36"/>
<evidence type="ECO:0000313" key="25">
    <source>
        <dbReference type="EMBL" id="OMH83703.1"/>
    </source>
</evidence>
<comment type="similarity">
    <text evidence="3">Belongs to the protein kinase superfamily. RIO-type Ser/Thr kinase family.</text>
</comment>
<keyword evidence="15" id="KW-0460">Magnesium</keyword>
<evidence type="ECO:0000256" key="11">
    <source>
        <dbReference type="ARBA" id="ARBA00022741"/>
    </source>
</evidence>
<dbReference type="GO" id="GO:0005737">
    <property type="term" value="C:cytoplasm"/>
    <property type="evidence" value="ECO:0007669"/>
    <property type="project" value="UniProtKB-SubCell"/>
</dbReference>
<dbReference type="InterPro" id="IPR017407">
    <property type="entry name" value="Ser/Thr_kinase_Rio1"/>
</dbReference>
<dbReference type="OrthoDB" id="205248at2759"/>
<evidence type="ECO:0000256" key="5">
    <source>
        <dbReference type="ARBA" id="ARBA00016038"/>
    </source>
</evidence>
<evidence type="ECO:0000256" key="2">
    <source>
        <dbReference type="ARBA" id="ARBA00004496"/>
    </source>
</evidence>
<sequence>MDESLLLEQQHNVDISEESEMEFDSDELIAYEGDWGTSGGDFTKQYNKLRDIVHAQNAIKQIAKGPKSVEKAQAASNPDVIDKGAKVNKVVSGGVNTAEIKRKMLAKLESRIHLDEVSTKARNPTGATNSLRISNKKAFGENRGQNQDRANRATTEQVLDPRTRLILLKLLNQGTVYEINGCINTGKEANVYHSITEEGVHRAIKVYKTSILVFKDRDRYFTGEFRFRNGYSRHNPRKMVKLWAEKEMRNLKRIHQAGIPCPEALVLRQHVLVMEFLGDSDGWAYPRLKDAVLKESRYPDLYFQTVSIMRVMYQVCRLVHADLSEYNILYNNKKLYIIDVSQSVEHDHPYALDFLRSDCANINDFFKKHSVHVLSLRQLFEFITNPELPPTAEEFEPELLKLGQLVEHQTTKEIEKSRQDDLIFKQSYIPRNLNEVIEYERDVEKVTRGETDDLLYFSLSGLKVNSTTSNTPDTTSVENGISCTANLSSEPNLKTMGKNIAAESHPGAAYNASSLSTENPSTESHNKKSVRFSNSTALDEDVPSAKTENGKKNNYDDEDEDEDDDEDKDGENSEDDEDEDDENEDSDEDDEDSDFDSPRAPKPLKGKRFLDKQAKKDHKAQIKLEKKEKRKNKIPKAVKKRKEQTSSRKAKK</sequence>
<feature type="compositionally biased region" description="Polar residues" evidence="23">
    <location>
        <begin position="511"/>
        <end position="523"/>
    </location>
</feature>
<evidence type="ECO:0000256" key="23">
    <source>
        <dbReference type="SAM" id="MobiDB-lite"/>
    </source>
</evidence>
<comment type="subcellular location">
    <subcellularLocation>
        <location evidence="2">Cytoplasm</location>
    </subcellularLocation>
</comment>
<evidence type="ECO:0000256" key="3">
    <source>
        <dbReference type="ARBA" id="ARBA00009196"/>
    </source>
</evidence>
<feature type="domain" description="RIO kinase" evidence="24">
    <location>
        <begin position="148"/>
        <end position="385"/>
    </location>
</feature>
<comment type="caution">
    <text evidence="25">The sequence shown here is derived from an EMBL/GenBank/DDBJ whole genome shotgun (WGS) entry which is preliminary data.</text>
</comment>
<feature type="compositionally biased region" description="Basic residues" evidence="23">
    <location>
        <begin position="628"/>
        <end position="652"/>
    </location>
</feature>
<feature type="active site" description="4-aspartylphosphate intermediate" evidence="20">
    <location>
        <position position="339"/>
    </location>
</feature>
<keyword evidence="11 21" id="KW-0547">Nucleotide-binding</keyword>
<evidence type="ECO:0000256" key="17">
    <source>
        <dbReference type="ARBA" id="ARBA00048679"/>
    </source>
</evidence>
<comment type="catalytic activity">
    <reaction evidence="16">
        <text>L-threonyl-[protein] + ATP = O-phospho-L-threonyl-[protein] + ADP + H(+)</text>
        <dbReference type="Rhea" id="RHEA:46608"/>
        <dbReference type="Rhea" id="RHEA-COMP:11060"/>
        <dbReference type="Rhea" id="RHEA-COMP:11605"/>
        <dbReference type="ChEBI" id="CHEBI:15378"/>
        <dbReference type="ChEBI" id="CHEBI:30013"/>
        <dbReference type="ChEBI" id="CHEBI:30616"/>
        <dbReference type="ChEBI" id="CHEBI:61977"/>
        <dbReference type="ChEBI" id="CHEBI:456216"/>
        <dbReference type="EC" id="2.7.11.1"/>
    </reaction>
</comment>
<keyword evidence="10" id="KW-0479">Metal-binding</keyword>
<evidence type="ECO:0000256" key="21">
    <source>
        <dbReference type="PIRSR" id="PIRSR038147-2"/>
    </source>
</evidence>
<keyword evidence="13" id="KW-0378">Hydrolase</keyword>
<comment type="cofactor">
    <cofactor evidence="1 22">
        <name>Mg(2+)</name>
        <dbReference type="ChEBI" id="CHEBI:18420"/>
    </cofactor>
</comment>
<evidence type="ECO:0000256" key="9">
    <source>
        <dbReference type="ARBA" id="ARBA00022679"/>
    </source>
</evidence>
<dbReference type="PIRSF" id="PIRSF038147">
    <property type="entry name" value="Ser/Thr_PK_RIO1"/>
    <property type="match status" value="1"/>
</dbReference>
<comment type="catalytic activity">
    <reaction evidence="18">
        <text>ATP + H2O = ADP + phosphate + H(+)</text>
        <dbReference type="Rhea" id="RHEA:13065"/>
        <dbReference type="ChEBI" id="CHEBI:15377"/>
        <dbReference type="ChEBI" id="CHEBI:15378"/>
        <dbReference type="ChEBI" id="CHEBI:30616"/>
        <dbReference type="ChEBI" id="CHEBI:43474"/>
        <dbReference type="ChEBI" id="CHEBI:456216"/>
    </reaction>
</comment>
<gene>
    <name evidence="25" type="ORF">AX774_g2779</name>
</gene>
<evidence type="ECO:0000256" key="13">
    <source>
        <dbReference type="ARBA" id="ARBA00022801"/>
    </source>
</evidence>
<dbReference type="SUPFAM" id="SSF56112">
    <property type="entry name" value="Protein kinase-like (PK-like)"/>
    <property type="match status" value="1"/>
</dbReference>
<dbReference type="InterPro" id="IPR051272">
    <property type="entry name" value="RIO-type_Ser/Thr_kinase"/>
</dbReference>
<dbReference type="Gene3D" id="3.30.200.20">
    <property type="entry name" value="Phosphorylase Kinase, domain 1"/>
    <property type="match status" value="1"/>
</dbReference>
<dbReference type="Pfam" id="PF01163">
    <property type="entry name" value="RIO1"/>
    <property type="match status" value="1"/>
</dbReference>
<reference evidence="26" key="1">
    <citation type="submission" date="2017-01" db="EMBL/GenBank/DDBJ databases">
        <authorList>
            <person name="Wang Y."/>
            <person name="White M."/>
            <person name="Kvist S."/>
            <person name="Moncalvo J.-M."/>
        </authorList>
    </citation>
    <scope>NUCLEOTIDE SEQUENCE [LARGE SCALE GENOMIC DNA]</scope>
    <source>
        <strain evidence="26">COL-18-3</strain>
    </source>
</reference>
<feature type="binding site" evidence="21">
    <location>
        <position position="205"/>
    </location>
    <ligand>
        <name>ATP</name>
        <dbReference type="ChEBI" id="CHEBI:30616"/>
    </ligand>
</feature>
<dbReference type="FunFam" id="3.30.200.20:FF:000148">
    <property type="entry name" value="Serine/threonine-protein kinase RIO1"/>
    <property type="match status" value="1"/>
</dbReference>
<feature type="compositionally biased region" description="Basic and acidic residues" evidence="23">
    <location>
        <begin position="608"/>
        <end position="627"/>
    </location>
</feature>
<keyword evidence="14 21" id="KW-0067">ATP-binding</keyword>
<feature type="compositionally biased region" description="Acidic residues" evidence="23">
    <location>
        <begin position="556"/>
        <end position="595"/>
    </location>
</feature>
<dbReference type="PANTHER" id="PTHR45723">
    <property type="entry name" value="SERINE/THREONINE-PROTEIN KINASE RIO1"/>
    <property type="match status" value="1"/>
</dbReference>
<dbReference type="PROSITE" id="PS01245">
    <property type="entry name" value="RIO1"/>
    <property type="match status" value="1"/>
</dbReference>
<evidence type="ECO:0000256" key="22">
    <source>
        <dbReference type="PIRSR" id="PIRSR038147-3"/>
    </source>
</evidence>
<dbReference type="CDD" id="cd05147">
    <property type="entry name" value="RIO1_euk"/>
    <property type="match status" value="1"/>
</dbReference>
<evidence type="ECO:0000256" key="10">
    <source>
        <dbReference type="ARBA" id="ARBA00022723"/>
    </source>
</evidence>
<comment type="catalytic activity">
    <reaction evidence="17">
        <text>L-seryl-[protein] + ATP = O-phospho-L-seryl-[protein] + ADP + H(+)</text>
        <dbReference type="Rhea" id="RHEA:17989"/>
        <dbReference type="Rhea" id="RHEA-COMP:9863"/>
        <dbReference type="Rhea" id="RHEA-COMP:11604"/>
        <dbReference type="ChEBI" id="CHEBI:15378"/>
        <dbReference type="ChEBI" id="CHEBI:29999"/>
        <dbReference type="ChEBI" id="CHEBI:30616"/>
        <dbReference type="ChEBI" id="CHEBI:83421"/>
        <dbReference type="ChEBI" id="CHEBI:456216"/>
        <dbReference type="EC" id="2.7.11.1"/>
    </reaction>
</comment>
<evidence type="ECO:0000256" key="1">
    <source>
        <dbReference type="ARBA" id="ARBA00001946"/>
    </source>
</evidence>
<dbReference type="GO" id="GO:0042254">
    <property type="term" value="P:ribosome biogenesis"/>
    <property type="evidence" value="ECO:0007669"/>
    <property type="project" value="UniProtKB-KW"/>
</dbReference>
<evidence type="ECO:0000256" key="20">
    <source>
        <dbReference type="PIRSR" id="PIRSR038147-1"/>
    </source>
</evidence>
<keyword evidence="8" id="KW-0723">Serine/threonine-protein kinase</keyword>
<dbReference type="InterPro" id="IPR011009">
    <property type="entry name" value="Kinase-like_dom_sf"/>
</dbReference>
<dbReference type="SMART" id="SM00090">
    <property type="entry name" value="RIO"/>
    <property type="match status" value="1"/>
</dbReference>
<evidence type="ECO:0000256" key="16">
    <source>
        <dbReference type="ARBA" id="ARBA00047899"/>
    </source>
</evidence>
<dbReference type="GO" id="GO:0005524">
    <property type="term" value="F:ATP binding"/>
    <property type="evidence" value="ECO:0007669"/>
    <property type="project" value="UniProtKB-KW"/>
</dbReference>
<feature type="region of interest" description="Disordered" evidence="23">
    <location>
        <begin position="509"/>
        <end position="652"/>
    </location>
</feature>
<evidence type="ECO:0000256" key="6">
    <source>
        <dbReference type="ARBA" id="ARBA00022490"/>
    </source>
</evidence>
<dbReference type="GO" id="GO:0016787">
    <property type="term" value="F:hydrolase activity"/>
    <property type="evidence" value="ECO:0007669"/>
    <property type="project" value="UniProtKB-KW"/>
</dbReference>
<feature type="active site" description="Proton acceptor" evidence="20">
    <location>
        <position position="322"/>
    </location>
</feature>
<dbReference type="GO" id="GO:0046872">
    <property type="term" value="F:metal ion binding"/>
    <property type="evidence" value="ECO:0007669"/>
    <property type="project" value="UniProtKB-KW"/>
</dbReference>
<evidence type="ECO:0000256" key="15">
    <source>
        <dbReference type="ARBA" id="ARBA00022842"/>
    </source>
</evidence>
<feature type="binding site" evidence="22">
    <location>
        <position position="327"/>
    </location>
    <ligand>
        <name>Mg(2+)</name>
        <dbReference type="ChEBI" id="CHEBI:18420"/>
    </ligand>
</feature>